<sequence length="208" mass="22801">MAIWFAIALLAGIIFILGIFYLINSVHRYGKWLAPTILLILSLIVCIGCGLNAYYLHQEDQKAKTNSNPMRTTLSAEASSKGGMVENGLQVINNGIQEDRDQQQILKDLQQSFAKVGTVTFDQQSKTFTVTPTTDQDVKAIDYVLANPQKAQQSGYNNLTSGILSTSKQLTKPLGKGYTLQLTKPNSSQVIYAAKDGQVLTDVVNNKN</sequence>
<comment type="caution">
    <text evidence="2">The sequence shown here is derived from an EMBL/GenBank/DDBJ whole genome shotgun (WGS) entry which is preliminary data.</text>
</comment>
<dbReference type="Proteomes" id="UP000051291">
    <property type="component" value="Unassembled WGS sequence"/>
</dbReference>
<keyword evidence="3" id="KW-1185">Reference proteome</keyword>
<keyword evidence="1" id="KW-1133">Transmembrane helix</keyword>
<dbReference type="RefSeq" id="WP_057907031.1">
    <property type="nucleotide sequence ID" value="NZ_AYYZ01000029.1"/>
</dbReference>
<evidence type="ECO:0000313" key="2">
    <source>
        <dbReference type="EMBL" id="KRM52014.1"/>
    </source>
</evidence>
<organism evidence="2 3">
    <name type="scientific">Ligilactobacillus araffinosus DSM 20653</name>
    <dbReference type="NCBI Taxonomy" id="1423820"/>
    <lineage>
        <taxon>Bacteria</taxon>
        <taxon>Bacillati</taxon>
        <taxon>Bacillota</taxon>
        <taxon>Bacilli</taxon>
        <taxon>Lactobacillales</taxon>
        <taxon>Lactobacillaceae</taxon>
        <taxon>Ligilactobacillus</taxon>
    </lineage>
</organism>
<evidence type="ECO:0000313" key="3">
    <source>
        <dbReference type="Proteomes" id="UP000051291"/>
    </source>
</evidence>
<dbReference type="STRING" id="1423820.FC64_GL001208"/>
<reference evidence="2 3" key="1">
    <citation type="journal article" date="2015" name="Genome Announc.">
        <title>Expanding the biotechnology potential of lactobacilli through comparative genomics of 213 strains and associated genera.</title>
        <authorList>
            <person name="Sun Z."/>
            <person name="Harris H.M."/>
            <person name="McCann A."/>
            <person name="Guo C."/>
            <person name="Argimon S."/>
            <person name="Zhang W."/>
            <person name="Yang X."/>
            <person name="Jeffery I.B."/>
            <person name="Cooney J.C."/>
            <person name="Kagawa T.F."/>
            <person name="Liu W."/>
            <person name="Song Y."/>
            <person name="Salvetti E."/>
            <person name="Wrobel A."/>
            <person name="Rasinkangas P."/>
            <person name="Parkhill J."/>
            <person name="Rea M.C."/>
            <person name="O'Sullivan O."/>
            <person name="Ritari J."/>
            <person name="Douillard F.P."/>
            <person name="Paul Ross R."/>
            <person name="Yang R."/>
            <person name="Briner A.E."/>
            <person name="Felis G.E."/>
            <person name="de Vos W.M."/>
            <person name="Barrangou R."/>
            <person name="Klaenhammer T.R."/>
            <person name="Caufield P.W."/>
            <person name="Cui Y."/>
            <person name="Zhang H."/>
            <person name="O'Toole P.W."/>
        </authorList>
    </citation>
    <scope>NUCLEOTIDE SEQUENCE [LARGE SCALE GENOMIC DNA]</scope>
    <source>
        <strain evidence="2 3">DSM 20653</strain>
    </source>
</reference>
<evidence type="ECO:0008006" key="4">
    <source>
        <dbReference type="Google" id="ProtNLM"/>
    </source>
</evidence>
<dbReference type="PATRIC" id="fig|1423820.4.peg.1234"/>
<dbReference type="AlphaFoldDB" id="A0A0R1ZB51"/>
<dbReference type="EMBL" id="AYYZ01000029">
    <property type="protein sequence ID" value="KRM52014.1"/>
    <property type="molecule type" value="Genomic_DNA"/>
</dbReference>
<name>A0A0R1ZB51_9LACO</name>
<protein>
    <recommendedName>
        <fullName evidence="4">DUF308 domain-containing protein</fullName>
    </recommendedName>
</protein>
<gene>
    <name evidence="2" type="ORF">FC64_GL001208</name>
</gene>
<keyword evidence="1" id="KW-0812">Transmembrane</keyword>
<accession>A0A0R1ZB51</accession>
<keyword evidence="1" id="KW-0472">Membrane</keyword>
<feature type="transmembrane region" description="Helical" evidence="1">
    <location>
        <begin position="6"/>
        <end position="24"/>
    </location>
</feature>
<proteinExistence type="predicted"/>
<evidence type="ECO:0000256" key="1">
    <source>
        <dbReference type="SAM" id="Phobius"/>
    </source>
</evidence>
<feature type="transmembrane region" description="Helical" evidence="1">
    <location>
        <begin position="36"/>
        <end position="56"/>
    </location>
</feature>